<accession>A0A2A6C131</accession>
<sequence>MGILRYAPGRISIDFISFTCTRERSGVVVYGALPFHSTRVRFPAVTPLSAPPRRPKYLIYWHGMNLETIIILYAVESFTLIIREVLTFSLAILPSIILSVVMHTLSLVPVLLWVHEIISYPTDAFLYFLVPNDVKWNIVINRYLQAHSLNCILTKLTLIWSHRAMQNQFLMLFTPARCSGRVTPEPCFVPNKEEDTRLHFSIIDASWS</sequence>
<gene>
    <name evidence="1" type="primary">WBGene00115157</name>
</gene>
<dbReference type="EnsemblMetazoa" id="PPA25603.1">
    <property type="protein sequence ID" value="PPA25603.1"/>
    <property type="gene ID" value="WBGene00115157"/>
</dbReference>
<name>A0A2A6C131_PRIPA</name>
<protein>
    <submittedName>
        <fullName evidence="1">Uncharacterized protein</fullName>
    </submittedName>
</protein>
<proteinExistence type="predicted"/>
<accession>A0A8R1UFG6</accession>
<dbReference type="AlphaFoldDB" id="A0A2A6C131"/>
<organism evidence="1 2">
    <name type="scientific">Pristionchus pacificus</name>
    <name type="common">Parasitic nematode worm</name>
    <dbReference type="NCBI Taxonomy" id="54126"/>
    <lineage>
        <taxon>Eukaryota</taxon>
        <taxon>Metazoa</taxon>
        <taxon>Ecdysozoa</taxon>
        <taxon>Nematoda</taxon>
        <taxon>Chromadorea</taxon>
        <taxon>Rhabditida</taxon>
        <taxon>Rhabditina</taxon>
        <taxon>Diplogasteromorpha</taxon>
        <taxon>Diplogasteroidea</taxon>
        <taxon>Neodiplogasteridae</taxon>
        <taxon>Pristionchus</taxon>
    </lineage>
</organism>
<reference evidence="1" key="2">
    <citation type="submission" date="2022-06" db="UniProtKB">
        <authorList>
            <consortium name="EnsemblMetazoa"/>
        </authorList>
    </citation>
    <scope>IDENTIFICATION</scope>
    <source>
        <strain evidence="1">PS312</strain>
    </source>
</reference>
<reference evidence="2" key="1">
    <citation type="journal article" date="2008" name="Nat. Genet.">
        <title>The Pristionchus pacificus genome provides a unique perspective on nematode lifestyle and parasitism.</title>
        <authorList>
            <person name="Dieterich C."/>
            <person name="Clifton S.W."/>
            <person name="Schuster L.N."/>
            <person name="Chinwalla A."/>
            <person name="Delehaunty K."/>
            <person name="Dinkelacker I."/>
            <person name="Fulton L."/>
            <person name="Fulton R."/>
            <person name="Godfrey J."/>
            <person name="Minx P."/>
            <person name="Mitreva M."/>
            <person name="Roeseler W."/>
            <person name="Tian H."/>
            <person name="Witte H."/>
            <person name="Yang S.P."/>
            <person name="Wilson R.K."/>
            <person name="Sommer R.J."/>
        </authorList>
    </citation>
    <scope>NUCLEOTIDE SEQUENCE [LARGE SCALE GENOMIC DNA]</scope>
    <source>
        <strain evidence="2">PS312</strain>
    </source>
</reference>
<keyword evidence="2" id="KW-1185">Reference proteome</keyword>
<evidence type="ECO:0000313" key="2">
    <source>
        <dbReference type="Proteomes" id="UP000005239"/>
    </source>
</evidence>
<evidence type="ECO:0000313" key="1">
    <source>
        <dbReference type="EnsemblMetazoa" id="PPA25603.1"/>
    </source>
</evidence>
<dbReference type="Proteomes" id="UP000005239">
    <property type="component" value="Unassembled WGS sequence"/>
</dbReference>